<evidence type="ECO:0000256" key="6">
    <source>
        <dbReference type="ARBA" id="ARBA00023242"/>
    </source>
</evidence>
<evidence type="ECO:0000256" key="4">
    <source>
        <dbReference type="ARBA" id="ARBA00023015"/>
    </source>
</evidence>
<comment type="function">
    <text evidence="7">Component of the NuA4 histone acetyltransferase complex which is involved in transcriptional activation of selected genes principally by acetylation of nucleosomal histone H4 and H2A. The NuA4 complex is also involved in DNA repair.</text>
</comment>
<keyword evidence="5" id="KW-0804">Transcription</keyword>
<reference key="1">
    <citation type="journal article" date="2014" name="PLoS Genet.">
        <title>Signature Gene Expression Reveals Novel Clues to the Molecular Mechanisms of Dimorphic Transition in Penicillium marneffei.</title>
        <authorList>
            <person name="Yang E."/>
            <person name="Wang G."/>
            <person name="Cai J."/>
            <person name="Woo P.C."/>
            <person name="Lau S.K."/>
            <person name="Yuen K.-Y."/>
            <person name="Chow W.-N."/>
            <person name="Lin X."/>
        </authorList>
    </citation>
    <scope>NUCLEOTIDE SEQUENCE [LARGE SCALE GENOMIC DNA]</scope>
    <source>
        <strain>PM1</strain>
    </source>
</reference>
<evidence type="ECO:0000256" key="7">
    <source>
        <dbReference type="ARBA" id="ARBA00025178"/>
    </source>
</evidence>
<comment type="similarity">
    <text evidence="2">Belongs to the EAF7 family.</text>
</comment>
<keyword evidence="6" id="KW-0539">Nucleus</keyword>
<reference evidence="9" key="2">
    <citation type="journal article" date="2014" name="PLoS Genet.">
        <title>Signature gene expression reveals novel clues to the molecular mechanisms of dimorphic transition in Penicillium marneffei.</title>
        <authorList>
            <person name="Yang E."/>
            <person name="Wang G."/>
            <person name="Cai J."/>
            <person name="Woo P.C."/>
            <person name="Lau S.K."/>
            <person name="Yuen K.-Y."/>
            <person name="Chow W.-N."/>
            <person name="Lin X."/>
        </authorList>
    </citation>
    <scope>NUCLEOTIDE SEQUENCE</scope>
    <source>
        <strain evidence="9">PM1</strain>
    </source>
</reference>
<name>A0A093UU97_TALMA</name>
<dbReference type="PANTHER" id="PTHR13581">
    <property type="entry name" value="MRG-BINDING PROTEIN"/>
    <property type="match status" value="1"/>
</dbReference>
<dbReference type="GO" id="GO:0005634">
    <property type="term" value="C:nucleus"/>
    <property type="evidence" value="ECO:0007669"/>
    <property type="project" value="UniProtKB-SubCell"/>
</dbReference>
<feature type="compositionally biased region" description="Basic and acidic residues" evidence="8">
    <location>
        <begin position="154"/>
        <end position="182"/>
    </location>
</feature>
<accession>A0A093UU97</accession>
<protein>
    <submittedName>
        <fullName evidence="9">Chromatin modification-related protein EAF7</fullName>
    </submittedName>
</protein>
<dbReference type="GO" id="GO:0035267">
    <property type="term" value="C:NuA4 histone acetyltransferase complex"/>
    <property type="evidence" value="ECO:0007669"/>
    <property type="project" value="TreeGrafter"/>
</dbReference>
<dbReference type="AlphaFoldDB" id="A0A093UU97"/>
<keyword evidence="3" id="KW-0156">Chromatin regulator</keyword>
<feature type="region of interest" description="Disordered" evidence="8">
    <location>
        <begin position="154"/>
        <end position="296"/>
    </location>
</feature>
<dbReference type="HOGENOM" id="CLU_050564_2_0_1"/>
<sequence length="296" mass="32841">MPPRKRPKLSSRPTSSTPQVETIKQSTSAHSPTDGAQKSDPEYDLVNDPWTDEQETALLKSIVRWKPVGMHKHFRMLAIAEYMKSQGYAPADEEHTRIPGIWKKLGSLYNLPALDEREDSIISQDADDSDESEYCPFELPEDEYGEMMFAKRLAAERSESPETSVHPESRRDSTVADTDEPRSSPAPSRGRRGKPTRASTRGTRTTRLQVEIERPSSASVGTEDEQMEDADEDEDGEEEGDSDAGDADDKDAEEGDAEAVSSPATRSTRTQTAKSKKDKKGAAAASTTTRRHGRRR</sequence>
<feature type="region of interest" description="Disordered" evidence="8">
    <location>
        <begin position="1"/>
        <end position="48"/>
    </location>
</feature>
<dbReference type="Pfam" id="PF07904">
    <property type="entry name" value="Eaf7"/>
    <property type="match status" value="1"/>
</dbReference>
<evidence type="ECO:0000256" key="3">
    <source>
        <dbReference type="ARBA" id="ARBA00022853"/>
    </source>
</evidence>
<evidence type="ECO:0000256" key="5">
    <source>
        <dbReference type="ARBA" id="ARBA00023163"/>
    </source>
</evidence>
<comment type="subcellular location">
    <subcellularLocation>
        <location evidence="1">Nucleus</location>
    </subcellularLocation>
</comment>
<evidence type="ECO:0000313" key="9">
    <source>
        <dbReference type="EMBL" id="KFX41279.1"/>
    </source>
</evidence>
<dbReference type="InterPro" id="IPR012423">
    <property type="entry name" value="Eaf7/MRGBP"/>
</dbReference>
<dbReference type="EMBL" id="JPOX01000064">
    <property type="protein sequence ID" value="KFX41279.1"/>
    <property type="molecule type" value="Genomic_DNA"/>
</dbReference>
<dbReference type="GO" id="GO:0006325">
    <property type="term" value="P:chromatin organization"/>
    <property type="evidence" value="ECO:0007669"/>
    <property type="project" value="UniProtKB-KW"/>
</dbReference>
<feature type="compositionally biased region" description="Low complexity" evidence="8">
    <location>
        <begin position="196"/>
        <end position="207"/>
    </location>
</feature>
<keyword evidence="4" id="KW-0805">Transcription regulation</keyword>
<organism evidence="9">
    <name type="scientific">Talaromyces marneffei PM1</name>
    <dbReference type="NCBI Taxonomy" id="1077442"/>
    <lineage>
        <taxon>Eukaryota</taxon>
        <taxon>Fungi</taxon>
        <taxon>Dikarya</taxon>
        <taxon>Ascomycota</taxon>
        <taxon>Pezizomycotina</taxon>
        <taxon>Eurotiomycetes</taxon>
        <taxon>Eurotiomycetidae</taxon>
        <taxon>Eurotiales</taxon>
        <taxon>Trichocomaceae</taxon>
        <taxon>Talaromyces</taxon>
        <taxon>Talaromyces sect. Talaromyces</taxon>
    </lineage>
</organism>
<comment type="caution">
    <text evidence="9">The sequence shown here is derived from an EMBL/GenBank/DDBJ whole genome shotgun (WGS) entry which is preliminary data.</text>
</comment>
<evidence type="ECO:0000256" key="8">
    <source>
        <dbReference type="SAM" id="MobiDB-lite"/>
    </source>
</evidence>
<evidence type="ECO:0000256" key="2">
    <source>
        <dbReference type="ARBA" id="ARBA00007117"/>
    </source>
</evidence>
<feature type="compositionally biased region" description="Acidic residues" evidence="8">
    <location>
        <begin position="222"/>
        <end position="257"/>
    </location>
</feature>
<proteinExistence type="inferred from homology"/>
<gene>
    <name evidence="9" type="ORF">GQ26_0640060</name>
</gene>
<dbReference type="PANTHER" id="PTHR13581:SF5">
    <property type="entry name" value="MRG_MORF4L-BINDING PROTEIN"/>
    <property type="match status" value="1"/>
</dbReference>
<dbReference type="GO" id="GO:0006357">
    <property type="term" value="P:regulation of transcription by RNA polymerase II"/>
    <property type="evidence" value="ECO:0007669"/>
    <property type="project" value="TreeGrafter"/>
</dbReference>
<feature type="compositionally biased region" description="Polar residues" evidence="8">
    <location>
        <begin position="19"/>
        <end position="36"/>
    </location>
</feature>
<dbReference type="eggNOG" id="KOG4051">
    <property type="taxonomic scope" value="Eukaryota"/>
</dbReference>
<evidence type="ECO:0000256" key="1">
    <source>
        <dbReference type="ARBA" id="ARBA00004123"/>
    </source>
</evidence>